<reference evidence="4 5" key="1">
    <citation type="submission" date="2020-07" db="EMBL/GenBank/DDBJ databases">
        <title>Gai3-2, isolated from salt lake.</title>
        <authorList>
            <person name="Cui H."/>
            <person name="Shi X."/>
        </authorList>
    </citation>
    <scope>NUCLEOTIDE SEQUENCE [LARGE SCALE GENOMIC DNA]</scope>
    <source>
        <strain evidence="4 5">Gai3-2</strain>
    </source>
</reference>
<dbReference type="PANTHER" id="PTHR48080:SF2">
    <property type="entry name" value="D-GALACTONATE DEHYDRATASE"/>
    <property type="match status" value="1"/>
</dbReference>
<dbReference type="Pfam" id="PF13378">
    <property type="entry name" value="MR_MLE_C"/>
    <property type="match status" value="1"/>
</dbReference>
<keyword evidence="1" id="KW-0456">Lyase</keyword>
<proteinExistence type="predicted"/>
<dbReference type="GO" id="GO:0009063">
    <property type="term" value="P:amino acid catabolic process"/>
    <property type="evidence" value="ECO:0007669"/>
    <property type="project" value="InterPro"/>
</dbReference>
<dbReference type="Gene3D" id="3.30.390.10">
    <property type="entry name" value="Enolase-like, N-terminal domain"/>
    <property type="match status" value="1"/>
</dbReference>
<evidence type="ECO:0000256" key="2">
    <source>
        <dbReference type="SAM" id="MobiDB-lite"/>
    </source>
</evidence>
<keyword evidence="5" id="KW-1185">Reference proteome</keyword>
<evidence type="ECO:0000259" key="3">
    <source>
        <dbReference type="SMART" id="SM00922"/>
    </source>
</evidence>
<dbReference type="KEGG" id="halg:HUG10_07030"/>
<dbReference type="OrthoDB" id="42605at2157"/>
<dbReference type="EMBL" id="CP058529">
    <property type="protein sequence ID" value="QLG27314.1"/>
    <property type="molecule type" value="Genomic_DNA"/>
</dbReference>
<evidence type="ECO:0000256" key="1">
    <source>
        <dbReference type="ARBA" id="ARBA00023239"/>
    </source>
</evidence>
<dbReference type="SFLD" id="SFLDS00001">
    <property type="entry name" value="Enolase"/>
    <property type="match status" value="1"/>
</dbReference>
<dbReference type="SUPFAM" id="SSF54826">
    <property type="entry name" value="Enolase N-terminal domain-like"/>
    <property type="match status" value="1"/>
</dbReference>
<dbReference type="RefSeq" id="WP_179168889.1">
    <property type="nucleotide sequence ID" value="NZ_CP058529.1"/>
</dbReference>
<dbReference type="GO" id="GO:0016829">
    <property type="term" value="F:lyase activity"/>
    <property type="evidence" value="ECO:0007669"/>
    <property type="project" value="UniProtKB-KW"/>
</dbReference>
<dbReference type="PROSITE" id="PS00909">
    <property type="entry name" value="MR_MLE_2"/>
    <property type="match status" value="1"/>
</dbReference>
<accession>A0A7D5K7F1</accession>
<feature type="region of interest" description="Disordered" evidence="2">
    <location>
        <begin position="1"/>
        <end position="20"/>
    </location>
</feature>
<name>A0A7D5K7F1_9EURY</name>
<organism evidence="4 5">
    <name type="scientific">Halorarum halophilum</name>
    <dbReference type="NCBI Taxonomy" id="2743090"/>
    <lineage>
        <taxon>Archaea</taxon>
        <taxon>Methanobacteriati</taxon>
        <taxon>Methanobacteriota</taxon>
        <taxon>Stenosarchaea group</taxon>
        <taxon>Halobacteria</taxon>
        <taxon>Halobacteriales</taxon>
        <taxon>Haloferacaceae</taxon>
        <taxon>Halorarum</taxon>
    </lineage>
</organism>
<dbReference type="InterPro" id="IPR029065">
    <property type="entry name" value="Enolase_C-like"/>
</dbReference>
<evidence type="ECO:0000313" key="5">
    <source>
        <dbReference type="Proteomes" id="UP000509750"/>
    </source>
</evidence>
<dbReference type="SUPFAM" id="SSF51604">
    <property type="entry name" value="Enolase C-terminal domain-like"/>
    <property type="match status" value="1"/>
</dbReference>
<dbReference type="InterPro" id="IPR013341">
    <property type="entry name" value="Mandelate_racemase_N_dom"/>
</dbReference>
<dbReference type="SFLD" id="SFLDG00179">
    <property type="entry name" value="mandelate_racemase"/>
    <property type="match status" value="1"/>
</dbReference>
<gene>
    <name evidence="4" type="ORF">HUG10_07030</name>
</gene>
<dbReference type="Pfam" id="PF02746">
    <property type="entry name" value="MR_MLE_N"/>
    <property type="match status" value="1"/>
</dbReference>
<dbReference type="SMART" id="SM00922">
    <property type="entry name" value="MR_MLE"/>
    <property type="match status" value="1"/>
</dbReference>
<dbReference type="Gene3D" id="3.20.20.120">
    <property type="entry name" value="Enolase-like C-terminal domain"/>
    <property type="match status" value="1"/>
</dbReference>
<feature type="domain" description="Mandelate racemase/muconate lactonizing enzyme C-terminal" evidence="3">
    <location>
        <begin position="171"/>
        <end position="283"/>
    </location>
</feature>
<dbReference type="InterPro" id="IPR034593">
    <property type="entry name" value="DgoD-like"/>
</dbReference>
<dbReference type="Proteomes" id="UP000509750">
    <property type="component" value="Chromosome"/>
</dbReference>
<dbReference type="InterPro" id="IPR018110">
    <property type="entry name" value="Mandel_Rmase/mucon_lact_enz_CS"/>
</dbReference>
<dbReference type="InterPro" id="IPR036849">
    <property type="entry name" value="Enolase-like_C_sf"/>
</dbReference>
<dbReference type="PANTHER" id="PTHR48080">
    <property type="entry name" value="D-GALACTONATE DEHYDRATASE-RELATED"/>
    <property type="match status" value="1"/>
</dbReference>
<dbReference type="InterPro" id="IPR013342">
    <property type="entry name" value="Mandelate_racemase_C"/>
</dbReference>
<protein>
    <submittedName>
        <fullName evidence="4">Mandelate racemase/muconate lactonizing enzyme family protein</fullName>
    </submittedName>
</protein>
<sequence>MTGDEADYRIPPGGGVPWRDLSVEERHRPPERDIEITGIETMAVAGNFTWGLVKVETNTEHYGIGETFRAEAALDMAERLIVDLAGENPLDIDRLLELMNQRYTGSGRIGQAAFTGIETALWDIKGKVLDVPVYELLGGKYRDEIRIYCDTHGGESLGQAASRDPMDVYTPESYAQAAREVVDEGFEALKFDLDVPTHRDVDTAARRLDNEAIEHKVSLVEAVRDEIGYDVDLGMDLHWNFTVETARRIGRKLEPYDLAWLEDPVPPEQLEAHARLAEELHLPILTGENLVTADAFNDYAGAGAMDIAAPDVNKCGGLWELRKIATVCDLNGIPLSPHNISSPVGTVAGAHVCAAIPNFLSLEWHARDVPWWGELVDRTDAPDDPIIGDGYIDLPEGSGLGVELDADVVEDHLVEGSTSFL</sequence>
<evidence type="ECO:0000313" key="4">
    <source>
        <dbReference type="EMBL" id="QLG27314.1"/>
    </source>
</evidence>
<dbReference type="CDD" id="cd03316">
    <property type="entry name" value="MR_like"/>
    <property type="match status" value="1"/>
</dbReference>
<dbReference type="AlphaFoldDB" id="A0A7D5K7F1"/>
<dbReference type="GeneID" id="56028573"/>
<dbReference type="InterPro" id="IPR029017">
    <property type="entry name" value="Enolase-like_N"/>
</dbReference>